<dbReference type="InterPro" id="IPR050366">
    <property type="entry name" value="BP-dependent_transpt_permease"/>
</dbReference>
<dbReference type="CDD" id="cd06261">
    <property type="entry name" value="TM_PBP2"/>
    <property type="match status" value="1"/>
</dbReference>
<feature type="transmembrane region" description="Helical" evidence="7">
    <location>
        <begin position="42"/>
        <end position="63"/>
    </location>
</feature>
<feature type="transmembrane region" description="Helical" evidence="7">
    <location>
        <begin position="142"/>
        <end position="161"/>
    </location>
</feature>
<dbReference type="InterPro" id="IPR035906">
    <property type="entry name" value="MetI-like_sf"/>
</dbReference>
<keyword evidence="5 7" id="KW-1133">Transmembrane helix</keyword>
<keyword evidence="3" id="KW-1003">Cell membrane</keyword>
<keyword evidence="10" id="KW-1185">Reference proteome</keyword>
<comment type="similarity">
    <text evidence="7">Belongs to the binding-protein-dependent transport system permease family.</text>
</comment>
<dbReference type="PANTHER" id="PTHR43386:SF22">
    <property type="entry name" value="OLIGOPEPTIDE TRANSPORT SYSTEM PERMEASE PROTEIN OPPC"/>
    <property type="match status" value="1"/>
</dbReference>
<dbReference type="InterPro" id="IPR000515">
    <property type="entry name" value="MetI-like"/>
</dbReference>
<evidence type="ECO:0000256" key="1">
    <source>
        <dbReference type="ARBA" id="ARBA00004651"/>
    </source>
</evidence>
<evidence type="ECO:0000313" key="10">
    <source>
        <dbReference type="Proteomes" id="UP000033115"/>
    </source>
</evidence>
<keyword evidence="6 7" id="KW-0472">Membrane</keyword>
<dbReference type="PROSITE" id="PS50928">
    <property type="entry name" value="ABC_TM1"/>
    <property type="match status" value="1"/>
</dbReference>
<feature type="transmembrane region" description="Helical" evidence="7">
    <location>
        <begin position="274"/>
        <end position="292"/>
    </location>
</feature>
<reference evidence="9 10" key="1">
    <citation type="journal article" date="2015" name="J. Biotechnol.">
        <title>Complete genome sequence of a malodorant-producing acetogen, Clostridium scatologenes ATCC 25775(T).</title>
        <authorList>
            <person name="Zhu Z."/>
            <person name="Guo T."/>
            <person name="Zheng H."/>
            <person name="Song T."/>
            <person name="Ouyang P."/>
            <person name="Xie J."/>
        </authorList>
    </citation>
    <scope>NUCLEOTIDE SEQUENCE [LARGE SCALE GENOMIC DNA]</scope>
    <source>
        <strain evidence="9 10">ATCC 25775</strain>
    </source>
</reference>
<dbReference type="SUPFAM" id="SSF161098">
    <property type="entry name" value="MetI-like"/>
    <property type="match status" value="1"/>
</dbReference>
<dbReference type="EMBL" id="CP009933">
    <property type="protein sequence ID" value="AKA68721.1"/>
    <property type="molecule type" value="Genomic_DNA"/>
</dbReference>
<evidence type="ECO:0000256" key="3">
    <source>
        <dbReference type="ARBA" id="ARBA00022475"/>
    </source>
</evidence>
<feature type="transmembrane region" description="Helical" evidence="7">
    <location>
        <begin position="167"/>
        <end position="185"/>
    </location>
</feature>
<feature type="transmembrane region" description="Helical" evidence="7">
    <location>
        <begin position="216"/>
        <end position="237"/>
    </location>
</feature>
<evidence type="ECO:0000256" key="5">
    <source>
        <dbReference type="ARBA" id="ARBA00022989"/>
    </source>
</evidence>
<evidence type="ECO:0000259" key="8">
    <source>
        <dbReference type="PROSITE" id="PS50928"/>
    </source>
</evidence>
<dbReference type="Gene3D" id="1.10.3720.10">
    <property type="entry name" value="MetI-like"/>
    <property type="match status" value="1"/>
</dbReference>
<protein>
    <submittedName>
        <fullName evidence="9">Oligopeptide/dipeptide ABC transporter, permease protein</fullName>
    </submittedName>
</protein>
<organism evidence="9 10">
    <name type="scientific">Clostridium scatologenes</name>
    <dbReference type="NCBI Taxonomy" id="1548"/>
    <lineage>
        <taxon>Bacteria</taxon>
        <taxon>Bacillati</taxon>
        <taxon>Bacillota</taxon>
        <taxon>Clostridia</taxon>
        <taxon>Eubacteriales</taxon>
        <taxon>Clostridiaceae</taxon>
        <taxon>Clostridium</taxon>
    </lineage>
</organism>
<dbReference type="Pfam" id="PF00528">
    <property type="entry name" value="BPD_transp_1"/>
    <property type="match status" value="1"/>
</dbReference>
<comment type="subcellular location">
    <subcellularLocation>
        <location evidence="1 7">Cell membrane</location>
        <topology evidence="1 7">Multi-pass membrane protein</topology>
    </subcellularLocation>
</comment>
<feature type="transmembrane region" description="Helical" evidence="7">
    <location>
        <begin position="105"/>
        <end position="130"/>
    </location>
</feature>
<dbReference type="AlphaFoldDB" id="A0A0E3GQK3"/>
<dbReference type="RefSeq" id="WP_029159323.1">
    <property type="nucleotide sequence ID" value="NZ_CP009933.1"/>
</dbReference>
<evidence type="ECO:0000256" key="2">
    <source>
        <dbReference type="ARBA" id="ARBA00022448"/>
    </source>
</evidence>
<dbReference type="HOGENOM" id="CLU_028518_1_1_9"/>
<sequence>MDELRKEKFKIIGYSNSEGETIVRPNITYWQDAWRRLKQNKVAILSLIILSIIAILCIIGPYLTPYKYYSVDHSIVNQGPNAQHYFGTDDLGRDMFARICKGGRVSLIIGLLGALIDATVGVLYGGIAGYFGGKIDIIMMRIIEVLASIPYLLVVVLLSLILGKGMMALIIAMTITGWVGMARLIRGQVLQIKEQEYVLAAQALGASSLRIILKHLLPNTIGVIIVAITFDVPSFIFGEAFLSFIGLGIQSPNTSWGAIASSAQQYLMFYPEQLFFPSLFISLTMLSFNLLGDGLRDALDPRLRQ</sequence>
<evidence type="ECO:0000256" key="6">
    <source>
        <dbReference type="ARBA" id="ARBA00023136"/>
    </source>
</evidence>
<dbReference type="KEGG" id="csq:CSCA_1596"/>
<dbReference type="GO" id="GO:0055085">
    <property type="term" value="P:transmembrane transport"/>
    <property type="evidence" value="ECO:0007669"/>
    <property type="project" value="InterPro"/>
</dbReference>
<keyword evidence="4 7" id="KW-0812">Transmembrane</keyword>
<dbReference type="STRING" id="1548.CSCA_1596"/>
<dbReference type="Pfam" id="PF12911">
    <property type="entry name" value="OppC_N"/>
    <property type="match status" value="1"/>
</dbReference>
<dbReference type="PANTHER" id="PTHR43386">
    <property type="entry name" value="OLIGOPEPTIDE TRANSPORT SYSTEM PERMEASE PROTEIN APPC"/>
    <property type="match status" value="1"/>
</dbReference>
<evidence type="ECO:0000256" key="7">
    <source>
        <dbReference type="RuleBase" id="RU363032"/>
    </source>
</evidence>
<dbReference type="InterPro" id="IPR025966">
    <property type="entry name" value="OppC_N"/>
</dbReference>
<keyword evidence="2 7" id="KW-0813">Transport</keyword>
<accession>A0A0E3GQK3</accession>
<dbReference type="GO" id="GO:0005886">
    <property type="term" value="C:plasma membrane"/>
    <property type="evidence" value="ECO:0007669"/>
    <property type="project" value="UniProtKB-SubCell"/>
</dbReference>
<feature type="domain" description="ABC transmembrane type-1" evidence="8">
    <location>
        <begin position="103"/>
        <end position="292"/>
    </location>
</feature>
<evidence type="ECO:0000256" key="4">
    <source>
        <dbReference type="ARBA" id="ARBA00022692"/>
    </source>
</evidence>
<dbReference type="Proteomes" id="UP000033115">
    <property type="component" value="Chromosome"/>
</dbReference>
<evidence type="ECO:0000313" key="9">
    <source>
        <dbReference type="EMBL" id="AKA68721.1"/>
    </source>
</evidence>
<proteinExistence type="inferred from homology"/>
<gene>
    <name evidence="9" type="ORF">CSCA_1596</name>
</gene>
<name>A0A0E3GQK3_CLOSL</name>